<sequence>MLQPVEASFDHVAETVHLPVETGWPAALRAPVEAAEGLVDAFGDRVRDAAPSQTGVFWEL</sequence>
<protein>
    <recommendedName>
        <fullName evidence="2">FXSXX-COOH protein</fullName>
    </recommendedName>
</protein>
<reference evidence="1" key="1">
    <citation type="submission" date="2024-07" db="EMBL/GenBank/DDBJ databases">
        <title>Complete genome sequences of cellulolytic bacteria, Kitasatospora sp. CMC57 and Streptomyces sp. CMC78, isolated from Japanese agricultural soil.</title>
        <authorList>
            <person name="Hashimoto T."/>
            <person name="Ito M."/>
            <person name="Iwamoto M."/>
            <person name="Fukahori D."/>
            <person name="Shoda T."/>
            <person name="Sakoda M."/>
            <person name="Morohoshi T."/>
            <person name="Mitsuboshi M."/>
            <person name="Nishizawa T."/>
        </authorList>
    </citation>
    <scope>NUCLEOTIDE SEQUENCE</scope>
    <source>
        <strain evidence="1">CMC57</strain>
    </source>
</reference>
<name>A0AB33K7R9_9ACTN</name>
<evidence type="ECO:0000313" key="1">
    <source>
        <dbReference type="EMBL" id="BFP49524.1"/>
    </source>
</evidence>
<dbReference type="AlphaFoldDB" id="A0AB33K7R9"/>
<evidence type="ECO:0008006" key="2">
    <source>
        <dbReference type="Google" id="ProtNLM"/>
    </source>
</evidence>
<accession>A0AB33K7R9</accession>
<gene>
    <name evidence="1" type="ORF">KCMC57_58920</name>
</gene>
<proteinExistence type="predicted"/>
<dbReference type="EMBL" id="AP035881">
    <property type="protein sequence ID" value="BFP49524.1"/>
    <property type="molecule type" value="Genomic_DNA"/>
</dbReference>
<organism evidence="1">
    <name type="scientific">Kitasatospora sp. CMC57</name>
    <dbReference type="NCBI Taxonomy" id="3231513"/>
    <lineage>
        <taxon>Bacteria</taxon>
        <taxon>Bacillati</taxon>
        <taxon>Actinomycetota</taxon>
        <taxon>Actinomycetes</taxon>
        <taxon>Kitasatosporales</taxon>
        <taxon>Streptomycetaceae</taxon>
        <taxon>Kitasatospora</taxon>
    </lineage>
</organism>